<reference evidence="1 2" key="1">
    <citation type="journal article" date="2019" name="Sci. Rep.">
        <title>Orb-weaving spider Araneus ventricosus genome elucidates the spidroin gene catalogue.</title>
        <authorList>
            <person name="Kono N."/>
            <person name="Nakamura H."/>
            <person name="Ohtoshi R."/>
            <person name="Moran D.A.P."/>
            <person name="Shinohara A."/>
            <person name="Yoshida Y."/>
            <person name="Fujiwara M."/>
            <person name="Mori M."/>
            <person name="Tomita M."/>
            <person name="Arakawa K."/>
        </authorList>
    </citation>
    <scope>NUCLEOTIDE SEQUENCE [LARGE SCALE GENOMIC DNA]</scope>
</reference>
<organism evidence="1 2">
    <name type="scientific">Araneus ventricosus</name>
    <name type="common">Orbweaver spider</name>
    <name type="synonym">Epeira ventricosa</name>
    <dbReference type="NCBI Taxonomy" id="182803"/>
    <lineage>
        <taxon>Eukaryota</taxon>
        <taxon>Metazoa</taxon>
        <taxon>Ecdysozoa</taxon>
        <taxon>Arthropoda</taxon>
        <taxon>Chelicerata</taxon>
        <taxon>Arachnida</taxon>
        <taxon>Araneae</taxon>
        <taxon>Araneomorphae</taxon>
        <taxon>Entelegynae</taxon>
        <taxon>Araneoidea</taxon>
        <taxon>Araneidae</taxon>
        <taxon>Araneus</taxon>
    </lineage>
</organism>
<name>A0A4Y2VKT0_ARAVE</name>
<protein>
    <submittedName>
        <fullName evidence="1">Uncharacterized protein</fullName>
    </submittedName>
</protein>
<proteinExistence type="predicted"/>
<evidence type="ECO:0000313" key="2">
    <source>
        <dbReference type="Proteomes" id="UP000499080"/>
    </source>
</evidence>
<dbReference type="EMBL" id="BGPR01048005">
    <property type="protein sequence ID" value="GBO25018.1"/>
    <property type="molecule type" value="Genomic_DNA"/>
</dbReference>
<keyword evidence="2" id="KW-1185">Reference proteome</keyword>
<gene>
    <name evidence="1" type="ORF">AVEN_71913_1</name>
</gene>
<comment type="caution">
    <text evidence="1">The sequence shown here is derived from an EMBL/GenBank/DDBJ whole genome shotgun (WGS) entry which is preliminary data.</text>
</comment>
<accession>A0A4Y2VKT0</accession>
<dbReference type="Proteomes" id="UP000499080">
    <property type="component" value="Unassembled WGS sequence"/>
</dbReference>
<evidence type="ECO:0000313" key="1">
    <source>
        <dbReference type="EMBL" id="GBO25018.1"/>
    </source>
</evidence>
<dbReference type="AlphaFoldDB" id="A0A4Y2VKT0"/>
<sequence>MLHVIAICAFCTISSDRLLLPAGVVRESLEGGWFRLWCRPRHPGDCDGLVVGYDFGPNSDLKSDSDEDSPCYVRRECVLEFRETRKCSSLNSQAYFHSTSFMCISLRRIAERTFGKSADLGVFLIMVTV</sequence>